<dbReference type="RefSeq" id="XP_003020985.1">
    <property type="nucleotide sequence ID" value="XM_003020939.1"/>
</dbReference>
<protein>
    <submittedName>
        <fullName evidence="3">Uncharacterized protein</fullName>
    </submittedName>
</protein>
<sequence length="282" mass="30927">MKQKKRREDEEDEEEEETRQEPSLLFLLRCCFTASQSFAAVAMGIINKGSYYYEIIIIEGLKKTVDQPAPFRLFFPPWPFKERSSSSSPTSSSSSSPLLLVSIVLLAVRNSPSALHGFFSSSRPKLDRPTNQRRPAPTAPGPQPRLPTSSLLQAFSFDYNTLTHAEKNHADDGGSVSSGRSGRRPGVGTGWLSASAGFETGDAARMQLTARFFLCLTCRDAIILVVAHTTAVLLFIWPGWMGVCTSVPPWPSLVQRGTAPFCGLAGMCAHDEDTRDTITTYS</sequence>
<keyword evidence="4" id="KW-1185">Reference proteome</keyword>
<accession>D4DCJ5</accession>
<gene>
    <name evidence="3" type="ORF">TRV_04850</name>
</gene>
<feature type="transmembrane region" description="Helical" evidence="2">
    <location>
        <begin position="221"/>
        <end position="240"/>
    </location>
</feature>
<proteinExistence type="predicted"/>
<dbReference type="AlphaFoldDB" id="D4DCJ5"/>
<dbReference type="GeneID" id="9577837"/>
<dbReference type="KEGG" id="tve:TRV_04850"/>
<feature type="region of interest" description="Disordered" evidence="1">
    <location>
        <begin position="119"/>
        <end position="146"/>
    </location>
</feature>
<organism evidence="3 4">
    <name type="scientific">Trichophyton verrucosum (strain HKI 0517)</name>
    <dbReference type="NCBI Taxonomy" id="663202"/>
    <lineage>
        <taxon>Eukaryota</taxon>
        <taxon>Fungi</taxon>
        <taxon>Dikarya</taxon>
        <taxon>Ascomycota</taxon>
        <taxon>Pezizomycotina</taxon>
        <taxon>Eurotiomycetes</taxon>
        <taxon>Eurotiomycetidae</taxon>
        <taxon>Onygenales</taxon>
        <taxon>Arthrodermataceae</taxon>
        <taxon>Trichophyton</taxon>
    </lineage>
</organism>
<keyword evidence="2" id="KW-0812">Transmembrane</keyword>
<dbReference type="Proteomes" id="UP000008383">
    <property type="component" value="Unassembled WGS sequence"/>
</dbReference>
<dbReference type="EMBL" id="ACYE01000248">
    <property type="protein sequence ID" value="EFE40367.1"/>
    <property type="molecule type" value="Genomic_DNA"/>
</dbReference>
<comment type="caution">
    <text evidence="3">The sequence shown here is derived from an EMBL/GenBank/DDBJ whole genome shotgun (WGS) entry which is preliminary data.</text>
</comment>
<evidence type="ECO:0000256" key="2">
    <source>
        <dbReference type="SAM" id="Phobius"/>
    </source>
</evidence>
<evidence type="ECO:0000256" key="1">
    <source>
        <dbReference type="SAM" id="MobiDB-lite"/>
    </source>
</evidence>
<keyword evidence="2" id="KW-0472">Membrane</keyword>
<dbReference type="HOGENOM" id="CLU_987618_0_0_1"/>
<name>D4DCJ5_TRIVH</name>
<evidence type="ECO:0000313" key="3">
    <source>
        <dbReference type="EMBL" id="EFE40367.1"/>
    </source>
</evidence>
<keyword evidence="2" id="KW-1133">Transmembrane helix</keyword>
<reference evidence="4" key="1">
    <citation type="journal article" date="2011" name="Genome Biol.">
        <title>Comparative and functional genomics provide insights into the pathogenicity of dermatophytic fungi.</title>
        <authorList>
            <person name="Burmester A."/>
            <person name="Shelest E."/>
            <person name="Gloeckner G."/>
            <person name="Heddergott C."/>
            <person name="Schindler S."/>
            <person name="Staib P."/>
            <person name="Heidel A."/>
            <person name="Felder M."/>
            <person name="Petzold A."/>
            <person name="Szafranski K."/>
            <person name="Feuermann M."/>
            <person name="Pedruzzi I."/>
            <person name="Priebe S."/>
            <person name="Groth M."/>
            <person name="Winkler R."/>
            <person name="Li W."/>
            <person name="Kniemeyer O."/>
            <person name="Schroeckh V."/>
            <person name="Hertweck C."/>
            <person name="Hube B."/>
            <person name="White T.C."/>
            <person name="Platzer M."/>
            <person name="Guthke R."/>
            <person name="Heitman J."/>
            <person name="Woestemeyer J."/>
            <person name="Zipfel P.F."/>
            <person name="Monod M."/>
            <person name="Brakhage A.A."/>
        </authorList>
    </citation>
    <scope>NUCLEOTIDE SEQUENCE [LARGE SCALE GENOMIC DNA]</scope>
    <source>
        <strain evidence="4">HKI 0517</strain>
    </source>
</reference>
<evidence type="ECO:0000313" key="4">
    <source>
        <dbReference type="Proteomes" id="UP000008383"/>
    </source>
</evidence>